<organism evidence="2 3">
    <name type="scientific">Fibrella aquatilis</name>
    <dbReference type="NCBI Taxonomy" id="2817059"/>
    <lineage>
        <taxon>Bacteria</taxon>
        <taxon>Pseudomonadati</taxon>
        <taxon>Bacteroidota</taxon>
        <taxon>Cytophagia</taxon>
        <taxon>Cytophagales</taxon>
        <taxon>Spirosomataceae</taxon>
        <taxon>Fibrella</taxon>
    </lineage>
</organism>
<gene>
    <name evidence="2" type="ORF">J2I48_22655</name>
</gene>
<evidence type="ECO:0000256" key="1">
    <source>
        <dbReference type="SAM" id="SignalP"/>
    </source>
</evidence>
<evidence type="ECO:0000313" key="3">
    <source>
        <dbReference type="Proteomes" id="UP000664795"/>
    </source>
</evidence>
<feature type="chain" id="PRO_5036884197" description="Lipocalin-like domain-containing protein" evidence="1">
    <location>
        <begin position="25"/>
        <end position="157"/>
    </location>
</feature>
<dbReference type="PROSITE" id="PS51257">
    <property type="entry name" value="PROKAR_LIPOPROTEIN"/>
    <property type="match status" value="1"/>
</dbReference>
<evidence type="ECO:0000313" key="2">
    <source>
        <dbReference type="EMBL" id="MBO0933827.1"/>
    </source>
</evidence>
<dbReference type="RefSeq" id="WP_207337792.1">
    <property type="nucleotide sequence ID" value="NZ_JAFMYU010000023.1"/>
</dbReference>
<dbReference type="SUPFAM" id="SSF50814">
    <property type="entry name" value="Lipocalins"/>
    <property type="match status" value="1"/>
</dbReference>
<comment type="caution">
    <text evidence="2">The sequence shown here is derived from an EMBL/GenBank/DDBJ whole genome shotgun (WGS) entry which is preliminary data.</text>
</comment>
<keyword evidence="3" id="KW-1185">Reference proteome</keyword>
<sequence>MQPQLRLIAVGLSLSILFFTGCTNKDVVPDFDTTQVAGRWRLTTARTSTKITANGNLEVTNETRTGKATDIIEFKTNGTMTDPAGLFDDNAGTWNYSVKGSEITLNRVYKGYYTIALNNGTLTFTQNKDQATRTVKDSGFKNIEVIEADVKIDFVKL</sequence>
<dbReference type="AlphaFoldDB" id="A0A939GC08"/>
<protein>
    <recommendedName>
        <fullName evidence="4">Lipocalin-like domain-containing protein</fullName>
    </recommendedName>
</protein>
<name>A0A939GC08_9BACT</name>
<accession>A0A939GC08</accession>
<dbReference type="InterPro" id="IPR012674">
    <property type="entry name" value="Calycin"/>
</dbReference>
<feature type="signal peptide" evidence="1">
    <location>
        <begin position="1"/>
        <end position="24"/>
    </location>
</feature>
<evidence type="ECO:0008006" key="4">
    <source>
        <dbReference type="Google" id="ProtNLM"/>
    </source>
</evidence>
<proteinExistence type="predicted"/>
<reference evidence="2 3" key="1">
    <citation type="submission" date="2021-03" db="EMBL/GenBank/DDBJ databases">
        <title>Fibrella sp. HMF5036 genome sequencing and assembly.</title>
        <authorList>
            <person name="Kang H."/>
            <person name="Kim H."/>
            <person name="Bae S."/>
            <person name="Joh K."/>
        </authorList>
    </citation>
    <scope>NUCLEOTIDE SEQUENCE [LARGE SCALE GENOMIC DNA]</scope>
    <source>
        <strain evidence="2 3">HMF5036</strain>
    </source>
</reference>
<dbReference type="Proteomes" id="UP000664795">
    <property type="component" value="Unassembled WGS sequence"/>
</dbReference>
<keyword evidence="1" id="KW-0732">Signal</keyword>
<dbReference type="EMBL" id="JAFMYU010000023">
    <property type="protein sequence ID" value="MBO0933827.1"/>
    <property type="molecule type" value="Genomic_DNA"/>
</dbReference>